<reference evidence="2" key="1">
    <citation type="submission" date="2020-11" db="EMBL/GenBank/DDBJ databases">
        <title>Whole-genome analyses of Nonomuraea sp. K274.</title>
        <authorList>
            <person name="Veyisoglu A."/>
        </authorList>
    </citation>
    <scope>NUCLEOTIDE SEQUENCE</scope>
    <source>
        <strain evidence="2">K274</strain>
    </source>
</reference>
<proteinExistence type="predicted"/>
<dbReference type="Proteomes" id="UP000605361">
    <property type="component" value="Unassembled WGS sequence"/>
</dbReference>
<name>A0A931F459_9ACTN</name>
<comment type="caution">
    <text evidence="2">The sequence shown here is derived from an EMBL/GenBank/DDBJ whole genome shotgun (WGS) entry which is preliminary data.</text>
</comment>
<feature type="signal peptide" evidence="1">
    <location>
        <begin position="1"/>
        <end position="28"/>
    </location>
</feature>
<feature type="chain" id="PRO_5037184912" description="Secreted protein" evidence="1">
    <location>
        <begin position="29"/>
        <end position="141"/>
    </location>
</feature>
<dbReference type="EMBL" id="JADOGI010000516">
    <property type="protein sequence ID" value="MBF8194674.1"/>
    <property type="molecule type" value="Genomic_DNA"/>
</dbReference>
<sequence>MFKPPIRSLLAGGLLVVAVFGAATPALAATFQVKHGQNVAVTSLTDKEVTLCDGENDGYAVQVQYERASGNGGAFWESRGSGACATSGSGTVITRMKVCEQRSLGADNCTGWVTNPNLGFAPPVITEEDLRREAEDPYMYR</sequence>
<gene>
    <name evidence="2" type="ORF">ITP53_55310</name>
</gene>
<evidence type="ECO:0000313" key="2">
    <source>
        <dbReference type="EMBL" id="MBF8194674.1"/>
    </source>
</evidence>
<protein>
    <recommendedName>
        <fullName evidence="4">Secreted protein</fullName>
    </recommendedName>
</protein>
<accession>A0A931F459</accession>
<evidence type="ECO:0008006" key="4">
    <source>
        <dbReference type="Google" id="ProtNLM"/>
    </source>
</evidence>
<evidence type="ECO:0000256" key="1">
    <source>
        <dbReference type="SAM" id="SignalP"/>
    </source>
</evidence>
<dbReference type="AlphaFoldDB" id="A0A931F459"/>
<keyword evidence="1" id="KW-0732">Signal</keyword>
<organism evidence="2 3">
    <name type="scientific">Nonomuraea cypriaca</name>
    <dbReference type="NCBI Taxonomy" id="1187855"/>
    <lineage>
        <taxon>Bacteria</taxon>
        <taxon>Bacillati</taxon>
        <taxon>Actinomycetota</taxon>
        <taxon>Actinomycetes</taxon>
        <taxon>Streptosporangiales</taxon>
        <taxon>Streptosporangiaceae</taxon>
        <taxon>Nonomuraea</taxon>
    </lineage>
</organism>
<dbReference type="RefSeq" id="WP_195903484.1">
    <property type="nucleotide sequence ID" value="NZ_JADOGI010000516.1"/>
</dbReference>
<evidence type="ECO:0000313" key="3">
    <source>
        <dbReference type="Proteomes" id="UP000605361"/>
    </source>
</evidence>
<keyword evidence="3" id="KW-1185">Reference proteome</keyword>